<dbReference type="EMBL" id="CP013650">
    <property type="protein sequence ID" value="ALT00175.1"/>
    <property type="molecule type" value="Genomic_DNA"/>
</dbReference>
<dbReference type="InterPro" id="IPR032710">
    <property type="entry name" value="NTF2-like_dom_sf"/>
</dbReference>
<dbReference type="Proteomes" id="UP000068447">
    <property type="component" value="Chromosome"/>
</dbReference>
<organism evidence="3 4">
    <name type="scientific">Lacimicrobium alkaliphilum</name>
    <dbReference type="NCBI Taxonomy" id="1526571"/>
    <lineage>
        <taxon>Bacteria</taxon>
        <taxon>Pseudomonadati</taxon>
        <taxon>Pseudomonadota</taxon>
        <taxon>Gammaproteobacteria</taxon>
        <taxon>Alteromonadales</taxon>
        <taxon>Alteromonadaceae</taxon>
        <taxon>Lacimicrobium</taxon>
    </lineage>
</organism>
<evidence type="ECO:0000259" key="2">
    <source>
        <dbReference type="Pfam" id="PF12680"/>
    </source>
</evidence>
<evidence type="ECO:0000313" key="4">
    <source>
        <dbReference type="Proteomes" id="UP000068447"/>
    </source>
</evidence>
<reference evidence="3 4" key="1">
    <citation type="submission" date="2015-12" db="EMBL/GenBank/DDBJ databases">
        <title>Complete genome of Lacimicrobium alkaliphilum KCTC 32984.</title>
        <authorList>
            <person name="Kim S.-G."/>
            <person name="Lee Y.-J."/>
        </authorList>
    </citation>
    <scope>NUCLEOTIDE SEQUENCE [LARGE SCALE GENOMIC DNA]</scope>
    <source>
        <strain evidence="3 4">YelD216</strain>
    </source>
</reference>
<keyword evidence="1" id="KW-0732">Signal</keyword>
<dbReference type="SUPFAM" id="SSF54427">
    <property type="entry name" value="NTF2-like"/>
    <property type="match status" value="1"/>
</dbReference>
<gene>
    <name evidence="3" type="ORF">AT746_19170</name>
</gene>
<dbReference type="Gene3D" id="3.10.450.50">
    <property type="match status" value="1"/>
</dbReference>
<dbReference type="AlphaFoldDB" id="A0A0U3AGK7"/>
<feature type="chain" id="PRO_5006835969" description="SnoaL-like domain-containing protein" evidence="1">
    <location>
        <begin position="24"/>
        <end position="139"/>
    </location>
</feature>
<dbReference type="OrthoDB" id="6387446at2"/>
<evidence type="ECO:0000256" key="1">
    <source>
        <dbReference type="SAM" id="SignalP"/>
    </source>
</evidence>
<dbReference type="RefSeq" id="WP_062483676.1">
    <property type="nucleotide sequence ID" value="NZ_CP013650.1"/>
</dbReference>
<keyword evidence="4" id="KW-1185">Reference proteome</keyword>
<proteinExistence type="predicted"/>
<dbReference type="STRING" id="1526571.AT746_19170"/>
<feature type="signal peptide" evidence="1">
    <location>
        <begin position="1"/>
        <end position="23"/>
    </location>
</feature>
<dbReference type="Pfam" id="PF12680">
    <property type="entry name" value="SnoaL_2"/>
    <property type="match status" value="1"/>
</dbReference>
<dbReference type="InterPro" id="IPR037401">
    <property type="entry name" value="SnoaL-like"/>
</dbReference>
<name>A0A0U3AGK7_9ALTE</name>
<feature type="domain" description="SnoaL-like" evidence="2">
    <location>
        <begin position="30"/>
        <end position="132"/>
    </location>
</feature>
<sequence>MRHVFRGLMLLCVLISTPGQADAGYPERIKEFVEAFNNHDSKLMSQYVTDDVQWLSINGDAIAVESSGKAALVKAMRGYFESCSTCQSKLLETSVLGSRVSTIEEASWRQNGERHAQQSLAVYEFADNLIRRVYYFPAE</sequence>
<evidence type="ECO:0000313" key="3">
    <source>
        <dbReference type="EMBL" id="ALT00175.1"/>
    </source>
</evidence>
<dbReference type="KEGG" id="lal:AT746_19170"/>
<accession>A0A0U3AGK7</accession>
<protein>
    <recommendedName>
        <fullName evidence="2">SnoaL-like domain-containing protein</fullName>
    </recommendedName>
</protein>